<dbReference type="AlphaFoldDB" id="A0A1C4YGT0"/>
<name>A0A1C4YGT0_9ACTN</name>
<gene>
    <name evidence="1" type="ORF">GA0070612_4731</name>
</gene>
<dbReference type="Proteomes" id="UP000198224">
    <property type="component" value="Chromosome I"/>
</dbReference>
<evidence type="ECO:0000313" key="1">
    <source>
        <dbReference type="EMBL" id="SCF19942.1"/>
    </source>
</evidence>
<dbReference type="EMBL" id="LT607409">
    <property type="protein sequence ID" value="SCF19942.1"/>
    <property type="molecule type" value="Genomic_DNA"/>
</dbReference>
<sequence length="40" mass="4490">MSRRVRTDALRRLLPAGTPACDTATTRAYCPLRGMPGWRD</sequence>
<reference evidence="2" key="1">
    <citation type="submission" date="2016-06" db="EMBL/GenBank/DDBJ databases">
        <authorList>
            <person name="Varghese N."/>
            <person name="Submissions Spin"/>
        </authorList>
    </citation>
    <scope>NUCLEOTIDE SEQUENCE [LARGE SCALE GENOMIC DNA]</scope>
    <source>
        <strain evidence="2">DSM 45160</strain>
    </source>
</reference>
<accession>A0A1C4YGT0</accession>
<evidence type="ECO:0000313" key="2">
    <source>
        <dbReference type="Proteomes" id="UP000198224"/>
    </source>
</evidence>
<organism evidence="1 2">
    <name type="scientific">Micromonospora chokoriensis</name>
    <dbReference type="NCBI Taxonomy" id="356851"/>
    <lineage>
        <taxon>Bacteria</taxon>
        <taxon>Bacillati</taxon>
        <taxon>Actinomycetota</taxon>
        <taxon>Actinomycetes</taxon>
        <taxon>Micromonosporales</taxon>
        <taxon>Micromonosporaceae</taxon>
        <taxon>Micromonospora</taxon>
    </lineage>
</organism>
<protein>
    <submittedName>
        <fullName evidence="1">Uncharacterized protein</fullName>
    </submittedName>
</protein>
<keyword evidence="2" id="KW-1185">Reference proteome</keyword>
<proteinExistence type="predicted"/>
<dbReference type="RefSeq" id="WP_269458270.1">
    <property type="nucleotide sequence ID" value="NZ_LT607409.1"/>
</dbReference>